<dbReference type="OrthoDB" id="11475at2157"/>
<feature type="domain" description="Mechanosensitive ion channel MscS" evidence="8">
    <location>
        <begin position="186"/>
        <end position="250"/>
    </location>
</feature>
<dbReference type="Gene3D" id="2.30.30.60">
    <property type="match status" value="1"/>
</dbReference>
<feature type="transmembrane region" description="Helical" evidence="7">
    <location>
        <begin position="99"/>
        <end position="124"/>
    </location>
</feature>
<dbReference type="InterPro" id="IPR049142">
    <property type="entry name" value="MS_channel_1st"/>
</dbReference>
<dbReference type="InterPro" id="IPR011066">
    <property type="entry name" value="MscS_channel_C_sf"/>
</dbReference>
<reference evidence="10 11" key="1">
    <citation type="submission" date="2018-12" db="EMBL/GenBank/DDBJ databases">
        <title>Complete genome sequence of Haloplanus rallus MBLA0036.</title>
        <authorList>
            <person name="Nam Y.-d."/>
            <person name="Kang J."/>
            <person name="Chung W.-H."/>
            <person name="Park Y.S."/>
        </authorList>
    </citation>
    <scope>NUCLEOTIDE SEQUENCE [LARGE SCALE GENOMIC DNA]</scope>
    <source>
        <strain evidence="10 11">MBLA0036</strain>
    </source>
</reference>
<dbReference type="KEGG" id="hra:EI982_10125"/>
<dbReference type="PROSITE" id="PS01246">
    <property type="entry name" value="UPF0003"/>
    <property type="match status" value="1"/>
</dbReference>
<feature type="transmembrane region" description="Helical" evidence="7">
    <location>
        <begin position="58"/>
        <end position="79"/>
    </location>
</feature>
<dbReference type="SUPFAM" id="SSF50182">
    <property type="entry name" value="Sm-like ribonucleoproteins"/>
    <property type="match status" value="1"/>
</dbReference>
<keyword evidence="5 7" id="KW-1133">Transmembrane helix</keyword>
<dbReference type="Gene3D" id="3.30.70.100">
    <property type="match status" value="1"/>
</dbReference>
<dbReference type="GO" id="GO:0005886">
    <property type="term" value="C:plasma membrane"/>
    <property type="evidence" value="ECO:0007669"/>
    <property type="project" value="UniProtKB-SubCell"/>
</dbReference>
<dbReference type="InterPro" id="IPR006685">
    <property type="entry name" value="MscS_channel_2nd"/>
</dbReference>
<keyword evidence="3" id="KW-1003">Cell membrane</keyword>
<dbReference type="SUPFAM" id="SSF82689">
    <property type="entry name" value="Mechanosensitive channel protein MscS (YggB), C-terminal domain"/>
    <property type="match status" value="1"/>
</dbReference>
<gene>
    <name evidence="10" type="ORF">EI982_10125</name>
</gene>
<feature type="domain" description="Mechanosensitive ion channel transmembrane helices 2/3" evidence="9">
    <location>
        <begin position="143"/>
        <end position="182"/>
    </location>
</feature>
<dbReference type="InterPro" id="IPR010920">
    <property type="entry name" value="LSM_dom_sf"/>
</dbReference>
<evidence type="ECO:0000259" key="9">
    <source>
        <dbReference type="Pfam" id="PF21088"/>
    </source>
</evidence>
<keyword evidence="11" id="KW-1185">Reference proteome</keyword>
<dbReference type="Proteomes" id="UP000428325">
    <property type="component" value="Chromosome"/>
</dbReference>
<organism evidence="10 11">
    <name type="scientific">Haloplanus rallus</name>
    <dbReference type="NCBI Taxonomy" id="1816183"/>
    <lineage>
        <taxon>Archaea</taxon>
        <taxon>Methanobacteriati</taxon>
        <taxon>Methanobacteriota</taxon>
        <taxon>Stenosarchaea group</taxon>
        <taxon>Halobacteria</taxon>
        <taxon>Halobacteriales</taxon>
        <taxon>Haloferacaceae</taxon>
        <taxon>Haloplanus</taxon>
    </lineage>
</organism>
<evidence type="ECO:0000256" key="4">
    <source>
        <dbReference type="ARBA" id="ARBA00022692"/>
    </source>
</evidence>
<feature type="transmembrane region" description="Helical" evidence="7">
    <location>
        <begin position="136"/>
        <end position="156"/>
    </location>
</feature>
<name>A0A6B9FG99_9EURY</name>
<evidence type="ECO:0000256" key="1">
    <source>
        <dbReference type="ARBA" id="ARBA00004651"/>
    </source>
</evidence>
<feature type="transmembrane region" description="Helical" evidence="7">
    <location>
        <begin position="162"/>
        <end position="181"/>
    </location>
</feature>
<keyword evidence="6 7" id="KW-0472">Membrane</keyword>
<dbReference type="EMBL" id="CP034345">
    <property type="protein sequence ID" value="QGX95123.1"/>
    <property type="molecule type" value="Genomic_DNA"/>
</dbReference>
<dbReference type="PANTHER" id="PTHR30566">
    <property type="entry name" value="YNAI-RELATED MECHANOSENSITIVE ION CHANNEL"/>
    <property type="match status" value="1"/>
</dbReference>
<proteinExistence type="inferred from homology"/>
<dbReference type="InterPro" id="IPR023408">
    <property type="entry name" value="MscS_beta-dom_sf"/>
</dbReference>
<protein>
    <submittedName>
        <fullName evidence="10">Mechanosensitive ion channel family protein</fullName>
    </submittedName>
</protein>
<evidence type="ECO:0000256" key="2">
    <source>
        <dbReference type="ARBA" id="ARBA00008017"/>
    </source>
</evidence>
<dbReference type="AlphaFoldDB" id="A0A6B9FG99"/>
<sequence>MSVASVFSETYFGSSLPQYLLFFTVVGLGAVVGRALSYLYRRRLKKRAAATRTKIDDLLLRSVGRPVVLLGVIGGVALGREVLTPVEPLRSVLNASIRIPVVVALAWIAVRLTDGFIGTYVEAYTDRTESKLDDELVPIAGRITNIAIVTTAGIVVLDSVGYDVTAVIASLGIGGVAVAFASRKTMADVFGGAHILATKPFVVGDTVDIDGTAGTVEEVGLRTTRLRDFDGRVVTLPNAAIAGAEITNLTSEPTRRIKTFVGLPYTTTPAEMAAALDLAAETAAAVDGVDAERTGAWFWDYGDAALRIRLEYHIEALDRWKAVRDRVNRDIQAAFADAGVELTAPVGRVRIGGES</sequence>
<dbReference type="Pfam" id="PF00924">
    <property type="entry name" value="MS_channel_2nd"/>
    <property type="match status" value="1"/>
</dbReference>
<comment type="subcellular location">
    <subcellularLocation>
        <location evidence="1">Cell membrane</location>
        <topology evidence="1">Multi-pass membrane protein</topology>
    </subcellularLocation>
</comment>
<dbReference type="GeneID" id="43369897"/>
<dbReference type="RefSeq" id="WP_157689579.1">
    <property type="nucleotide sequence ID" value="NZ_CP034345.1"/>
</dbReference>
<evidence type="ECO:0000256" key="3">
    <source>
        <dbReference type="ARBA" id="ARBA00022475"/>
    </source>
</evidence>
<evidence type="ECO:0000256" key="5">
    <source>
        <dbReference type="ARBA" id="ARBA00022989"/>
    </source>
</evidence>
<evidence type="ECO:0000313" key="10">
    <source>
        <dbReference type="EMBL" id="QGX95123.1"/>
    </source>
</evidence>
<dbReference type="Pfam" id="PF21088">
    <property type="entry name" value="MS_channel_1st"/>
    <property type="match status" value="1"/>
</dbReference>
<keyword evidence="4 7" id="KW-0812">Transmembrane</keyword>
<dbReference type="SUPFAM" id="SSF82861">
    <property type="entry name" value="Mechanosensitive channel protein MscS (YggB), transmembrane region"/>
    <property type="match status" value="1"/>
</dbReference>
<dbReference type="InterPro" id="IPR011014">
    <property type="entry name" value="MscS_channel_TM-2"/>
</dbReference>
<dbReference type="Gene3D" id="1.10.287.1260">
    <property type="match status" value="1"/>
</dbReference>
<accession>A0A6B9FG99</accession>
<feature type="transmembrane region" description="Helical" evidence="7">
    <location>
        <begin position="20"/>
        <end position="37"/>
    </location>
</feature>
<evidence type="ECO:0000259" key="8">
    <source>
        <dbReference type="Pfam" id="PF00924"/>
    </source>
</evidence>
<comment type="similarity">
    <text evidence="2">Belongs to the MscS (TC 1.A.23) family.</text>
</comment>
<evidence type="ECO:0000256" key="7">
    <source>
        <dbReference type="SAM" id="Phobius"/>
    </source>
</evidence>
<dbReference type="InterPro" id="IPR006686">
    <property type="entry name" value="MscS_channel_CS"/>
</dbReference>
<evidence type="ECO:0000256" key="6">
    <source>
        <dbReference type="ARBA" id="ARBA00023136"/>
    </source>
</evidence>
<evidence type="ECO:0000313" key="11">
    <source>
        <dbReference type="Proteomes" id="UP000428325"/>
    </source>
</evidence>
<dbReference type="PANTHER" id="PTHR30566:SF5">
    <property type="entry name" value="MECHANOSENSITIVE ION CHANNEL PROTEIN 1, MITOCHONDRIAL-RELATED"/>
    <property type="match status" value="1"/>
</dbReference>
<dbReference type="GO" id="GO:0055085">
    <property type="term" value="P:transmembrane transport"/>
    <property type="evidence" value="ECO:0007669"/>
    <property type="project" value="InterPro"/>
</dbReference>